<evidence type="ECO:0000313" key="3">
    <source>
        <dbReference type="Proteomes" id="UP001408789"/>
    </source>
</evidence>
<reference evidence="2 3" key="1">
    <citation type="submission" date="2024-04" db="EMBL/GenBank/DDBJ databases">
        <title>The reference genome of an endangered Asteraceae, Deinandra increscens subsp. villosa, native to the Central Coast of California.</title>
        <authorList>
            <person name="Guilliams M."/>
            <person name="Hasenstab-Lehman K."/>
            <person name="Meyer R."/>
            <person name="Mcevoy S."/>
        </authorList>
    </citation>
    <scope>NUCLEOTIDE SEQUENCE [LARGE SCALE GENOMIC DNA]</scope>
    <source>
        <tissue evidence="2">Leaf</tissue>
    </source>
</reference>
<accession>A0AAP0CB30</accession>
<dbReference type="AlphaFoldDB" id="A0AAP0CB30"/>
<protein>
    <submittedName>
        <fullName evidence="2">Uncharacterized protein</fullName>
    </submittedName>
</protein>
<dbReference type="Proteomes" id="UP001408789">
    <property type="component" value="Unassembled WGS sequence"/>
</dbReference>
<dbReference type="PANTHER" id="PTHR10015">
    <property type="entry name" value="HEAT SHOCK TRANSCRIPTION FACTOR"/>
    <property type="match status" value="1"/>
</dbReference>
<dbReference type="GO" id="GO:0003700">
    <property type="term" value="F:DNA-binding transcription factor activity"/>
    <property type="evidence" value="ECO:0007669"/>
    <property type="project" value="TreeGrafter"/>
</dbReference>
<organism evidence="2 3">
    <name type="scientific">Deinandra increscens subsp. villosa</name>
    <dbReference type="NCBI Taxonomy" id="3103831"/>
    <lineage>
        <taxon>Eukaryota</taxon>
        <taxon>Viridiplantae</taxon>
        <taxon>Streptophyta</taxon>
        <taxon>Embryophyta</taxon>
        <taxon>Tracheophyta</taxon>
        <taxon>Spermatophyta</taxon>
        <taxon>Magnoliopsida</taxon>
        <taxon>eudicotyledons</taxon>
        <taxon>Gunneridae</taxon>
        <taxon>Pentapetalae</taxon>
        <taxon>asterids</taxon>
        <taxon>campanulids</taxon>
        <taxon>Asterales</taxon>
        <taxon>Asteraceae</taxon>
        <taxon>Asteroideae</taxon>
        <taxon>Heliantheae alliance</taxon>
        <taxon>Madieae</taxon>
        <taxon>Madiinae</taxon>
        <taxon>Deinandra</taxon>
    </lineage>
</organism>
<proteinExistence type="predicted"/>
<feature type="region of interest" description="Disordered" evidence="1">
    <location>
        <begin position="127"/>
        <end position="156"/>
    </location>
</feature>
<keyword evidence="3" id="KW-1185">Reference proteome</keyword>
<dbReference type="EMBL" id="JBCNJP010000284">
    <property type="protein sequence ID" value="KAK9050720.1"/>
    <property type="molecule type" value="Genomic_DNA"/>
</dbReference>
<dbReference type="GO" id="GO:0005634">
    <property type="term" value="C:nucleus"/>
    <property type="evidence" value="ECO:0007669"/>
    <property type="project" value="TreeGrafter"/>
</dbReference>
<feature type="compositionally biased region" description="Polar residues" evidence="1">
    <location>
        <begin position="128"/>
        <end position="156"/>
    </location>
</feature>
<comment type="caution">
    <text evidence="2">The sequence shown here is derived from an EMBL/GenBank/DDBJ whole genome shotgun (WGS) entry which is preliminary data.</text>
</comment>
<evidence type="ECO:0000313" key="2">
    <source>
        <dbReference type="EMBL" id="KAK9050720.1"/>
    </source>
</evidence>
<name>A0AAP0CB30_9ASTR</name>
<dbReference type="GO" id="GO:0006357">
    <property type="term" value="P:regulation of transcription by RNA polymerase II"/>
    <property type="evidence" value="ECO:0007669"/>
    <property type="project" value="TreeGrafter"/>
</dbReference>
<evidence type="ECO:0000256" key="1">
    <source>
        <dbReference type="SAM" id="MobiDB-lite"/>
    </source>
</evidence>
<dbReference type="GO" id="GO:0000978">
    <property type="term" value="F:RNA polymerase II cis-regulatory region sequence-specific DNA binding"/>
    <property type="evidence" value="ECO:0007669"/>
    <property type="project" value="TreeGrafter"/>
</dbReference>
<dbReference type="PANTHER" id="PTHR10015:SF455">
    <property type="entry name" value="WINGED HELIX-TURN-HELIX DNA-BINDING DOMAIN, HEAT SHOCK TRANSCRIPTION FACTOR FAMILY-RELATED"/>
    <property type="match status" value="1"/>
</dbReference>
<sequence length="212" mass="22951">MVSLKYKRSSVTLDLVKEFCIVITVPSLFVEKGTTINPDSSKHKRNGDKGAAAIGGLAVPDRSVRRIKGGGKVVPDRWEFSNDCFRRGEKRLLCDIQRRKISSPAAAPAATTVVTVATSASASLSPAQRTTVSPSNSAEEQVVSSNSSQGVTTSFSRGTDAEFIGENERLRRMVRTEGSNGSERQNPATGRITEVTGRITEVTGRIRRPVEW</sequence>
<gene>
    <name evidence="2" type="ORF">SSX86_030311</name>
</gene>